<evidence type="ECO:0000256" key="4">
    <source>
        <dbReference type="ARBA" id="ARBA00023212"/>
    </source>
</evidence>
<dbReference type="EMBL" id="MTKT01005965">
    <property type="protein sequence ID" value="OWM63538.1"/>
    <property type="molecule type" value="Genomic_DNA"/>
</dbReference>
<dbReference type="GO" id="GO:0000930">
    <property type="term" value="C:gamma-tubulin complex"/>
    <property type="evidence" value="ECO:0007669"/>
    <property type="project" value="TreeGrafter"/>
</dbReference>
<keyword evidence="3 5" id="KW-0493">Microtubule</keyword>
<protein>
    <recommendedName>
        <fullName evidence="5">Gamma-tubulin complex component</fullName>
    </recommendedName>
</protein>
<name>A0A218VTM0_PUNGR</name>
<dbReference type="GO" id="GO:0005874">
    <property type="term" value="C:microtubule"/>
    <property type="evidence" value="ECO:0007669"/>
    <property type="project" value="UniProtKB-KW"/>
</dbReference>
<evidence type="ECO:0000256" key="2">
    <source>
        <dbReference type="ARBA" id="ARBA00022490"/>
    </source>
</evidence>
<dbReference type="GO" id="GO:0051225">
    <property type="term" value="P:spindle assembly"/>
    <property type="evidence" value="ECO:0007669"/>
    <property type="project" value="TreeGrafter"/>
</dbReference>
<evidence type="ECO:0000256" key="1">
    <source>
        <dbReference type="ARBA" id="ARBA00004267"/>
    </source>
</evidence>
<dbReference type="PANTHER" id="PTHR19302">
    <property type="entry name" value="GAMMA TUBULIN COMPLEX PROTEIN"/>
    <property type="match status" value="1"/>
</dbReference>
<comment type="subcellular location">
    <subcellularLocation>
        <location evidence="1 5">Cytoplasm</location>
        <location evidence="1 5">Cytoskeleton</location>
        <location evidence="1 5">Microtubule organizing center</location>
    </subcellularLocation>
</comment>
<dbReference type="AlphaFoldDB" id="A0A218VTM0"/>
<organism evidence="6 7">
    <name type="scientific">Punica granatum</name>
    <name type="common">Pomegranate</name>
    <dbReference type="NCBI Taxonomy" id="22663"/>
    <lineage>
        <taxon>Eukaryota</taxon>
        <taxon>Viridiplantae</taxon>
        <taxon>Streptophyta</taxon>
        <taxon>Embryophyta</taxon>
        <taxon>Tracheophyta</taxon>
        <taxon>Spermatophyta</taxon>
        <taxon>Magnoliopsida</taxon>
        <taxon>eudicotyledons</taxon>
        <taxon>Gunneridae</taxon>
        <taxon>Pentapetalae</taxon>
        <taxon>rosids</taxon>
        <taxon>malvids</taxon>
        <taxon>Myrtales</taxon>
        <taxon>Lythraceae</taxon>
        <taxon>Punica</taxon>
    </lineage>
</organism>
<dbReference type="InterPro" id="IPR042241">
    <property type="entry name" value="GCP_C_sf"/>
</dbReference>
<dbReference type="GO" id="GO:0031122">
    <property type="term" value="P:cytoplasmic microtubule organization"/>
    <property type="evidence" value="ECO:0007669"/>
    <property type="project" value="TreeGrafter"/>
</dbReference>
<comment type="caution">
    <text evidence="6">The sequence shown here is derived from an EMBL/GenBank/DDBJ whole genome shotgun (WGS) entry which is preliminary data.</text>
</comment>
<comment type="function">
    <text evidence="5">Component of the gamma-tubulin ring complex (gTuRC) which mediates microtubule nucleation.</text>
</comment>
<evidence type="ECO:0000313" key="7">
    <source>
        <dbReference type="Proteomes" id="UP000197138"/>
    </source>
</evidence>
<dbReference type="GO" id="GO:0007020">
    <property type="term" value="P:microtubule nucleation"/>
    <property type="evidence" value="ECO:0007669"/>
    <property type="project" value="InterPro"/>
</dbReference>
<dbReference type="GO" id="GO:0000278">
    <property type="term" value="P:mitotic cell cycle"/>
    <property type="evidence" value="ECO:0007669"/>
    <property type="project" value="TreeGrafter"/>
</dbReference>
<dbReference type="GO" id="GO:0051321">
    <property type="term" value="P:meiotic cell cycle"/>
    <property type="evidence" value="ECO:0007669"/>
    <property type="project" value="TreeGrafter"/>
</dbReference>
<comment type="similarity">
    <text evidence="5">Belongs to the TUBGCP family.</text>
</comment>
<reference evidence="7" key="1">
    <citation type="journal article" date="2017" name="Plant J.">
        <title>The pomegranate (Punica granatum L.) genome and the genomics of punicalagin biosynthesis.</title>
        <authorList>
            <person name="Qin G."/>
            <person name="Xu C."/>
            <person name="Ming R."/>
            <person name="Tang H."/>
            <person name="Guyot R."/>
            <person name="Kramer E.M."/>
            <person name="Hu Y."/>
            <person name="Yi X."/>
            <person name="Qi Y."/>
            <person name="Xu X."/>
            <person name="Gao Z."/>
            <person name="Pan H."/>
            <person name="Jian J."/>
            <person name="Tian Y."/>
            <person name="Yue Z."/>
            <person name="Xu Y."/>
        </authorList>
    </citation>
    <scope>NUCLEOTIDE SEQUENCE [LARGE SCALE GENOMIC DNA]</scope>
    <source>
        <strain evidence="7">cv. Dabenzi</strain>
    </source>
</reference>
<dbReference type="GO" id="GO:0000922">
    <property type="term" value="C:spindle pole"/>
    <property type="evidence" value="ECO:0007669"/>
    <property type="project" value="InterPro"/>
</dbReference>
<evidence type="ECO:0000313" key="6">
    <source>
        <dbReference type="EMBL" id="OWM63538.1"/>
    </source>
</evidence>
<gene>
    <name evidence="6" type="ORF">CDL15_Pgr019488</name>
</gene>
<dbReference type="Gene3D" id="1.20.120.1900">
    <property type="entry name" value="Gamma-tubulin complex, C-terminal domain"/>
    <property type="match status" value="1"/>
</dbReference>
<keyword evidence="2 5" id="KW-0963">Cytoplasm</keyword>
<accession>A0A218VTM0</accession>
<dbReference type="GO" id="GO:0051011">
    <property type="term" value="F:microtubule minus-end binding"/>
    <property type="evidence" value="ECO:0007669"/>
    <property type="project" value="TreeGrafter"/>
</dbReference>
<dbReference type="InterPro" id="IPR007259">
    <property type="entry name" value="GCP"/>
</dbReference>
<proteinExistence type="inferred from homology"/>
<sequence>MIVGDVMIVEIVGDVMIVETVYGCSVKAVWLLEFDMSGGCVVKWNANEWIFDIYGLLDISEMVGRVVCICWYLSALISESFLDIVSMSRILGSIMKVCPQFYWNIENQECFKNSSELEHNTENAFFWTPCQQILPRKRPLMDGMVFRYLLRHKWAQLELDKSWASVMHEENRAFAKHNSDNTNSTPQQHRQHFKPMWRVDVIESQWNVLQGRIQDSHDFTELVGFHQEFHHVQEFNKKSNSLYTILRSSRLAGSQRVPFLRRFLLRLNFNSFFMATTRGVLNVVRPRPALLVLNPQ</sequence>
<dbReference type="Proteomes" id="UP000197138">
    <property type="component" value="Unassembled WGS sequence"/>
</dbReference>
<keyword evidence="4 5" id="KW-0206">Cytoskeleton</keyword>
<dbReference type="GO" id="GO:0043015">
    <property type="term" value="F:gamma-tubulin binding"/>
    <property type="evidence" value="ECO:0007669"/>
    <property type="project" value="InterPro"/>
</dbReference>
<dbReference type="PANTHER" id="PTHR19302:SF27">
    <property type="entry name" value="GAMMA-TUBULIN COMPLEX COMPONENT 4"/>
    <property type="match status" value="1"/>
</dbReference>
<evidence type="ECO:0000256" key="5">
    <source>
        <dbReference type="RuleBase" id="RU363050"/>
    </source>
</evidence>
<evidence type="ECO:0000256" key="3">
    <source>
        <dbReference type="ARBA" id="ARBA00022701"/>
    </source>
</evidence>